<name>A0ACC0AL83_CATRO</name>
<sequence>MTICNSMANRARWTRTDGENTTLPLSVTSKPRPVSEMGTPNRDDGGKGKDIGTILLFSARTGSMKKLKVRGIFNIVEVKLLVDKVVLEINDDQDFLSSSYVKLAYS</sequence>
<keyword evidence="2" id="KW-1185">Reference proteome</keyword>
<evidence type="ECO:0000313" key="1">
    <source>
        <dbReference type="EMBL" id="KAI5661481.1"/>
    </source>
</evidence>
<comment type="caution">
    <text evidence="1">The sequence shown here is derived from an EMBL/GenBank/DDBJ whole genome shotgun (WGS) entry which is preliminary data.</text>
</comment>
<accession>A0ACC0AL83</accession>
<dbReference type="EMBL" id="CM044705">
    <property type="protein sequence ID" value="KAI5661481.1"/>
    <property type="molecule type" value="Genomic_DNA"/>
</dbReference>
<gene>
    <name evidence="1" type="ORF">M9H77_20804</name>
</gene>
<reference evidence="2" key="1">
    <citation type="journal article" date="2023" name="Nat. Plants">
        <title>Single-cell RNA sequencing provides a high-resolution roadmap for understanding the multicellular compartmentation of specialized metabolism.</title>
        <authorList>
            <person name="Sun S."/>
            <person name="Shen X."/>
            <person name="Li Y."/>
            <person name="Li Y."/>
            <person name="Wang S."/>
            <person name="Li R."/>
            <person name="Zhang H."/>
            <person name="Shen G."/>
            <person name="Guo B."/>
            <person name="Wei J."/>
            <person name="Xu J."/>
            <person name="St-Pierre B."/>
            <person name="Chen S."/>
            <person name="Sun C."/>
        </authorList>
    </citation>
    <scope>NUCLEOTIDE SEQUENCE [LARGE SCALE GENOMIC DNA]</scope>
</reference>
<dbReference type="Proteomes" id="UP001060085">
    <property type="component" value="Linkage Group LG05"/>
</dbReference>
<organism evidence="1 2">
    <name type="scientific">Catharanthus roseus</name>
    <name type="common">Madagascar periwinkle</name>
    <name type="synonym">Vinca rosea</name>
    <dbReference type="NCBI Taxonomy" id="4058"/>
    <lineage>
        <taxon>Eukaryota</taxon>
        <taxon>Viridiplantae</taxon>
        <taxon>Streptophyta</taxon>
        <taxon>Embryophyta</taxon>
        <taxon>Tracheophyta</taxon>
        <taxon>Spermatophyta</taxon>
        <taxon>Magnoliopsida</taxon>
        <taxon>eudicotyledons</taxon>
        <taxon>Gunneridae</taxon>
        <taxon>Pentapetalae</taxon>
        <taxon>asterids</taxon>
        <taxon>lamiids</taxon>
        <taxon>Gentianales</taxon>
        <taxon>Apocynaceae</taxon>
        <taxon>Rauvolfioideae</taxon>
        <taxon>Vinceae</taxon>
        <taxon>Catharanthinae</taxon>
        <taxon>Catharanthus</taxon>
    </lineage>
</organism>
<proteinExistence type="predicted"/>
<protein>
    <submittedName>
        <fullName evidence="1">Uncharacterized protein</fullName>
    </submittedName>
</protein>
<evidence type="ECO:0000313" key="2">
    <source>
        <dbReference type="Proteomes" id="UP001060085"/>
    </source>
</evidence>